<dbReference type="PANTHER" id="PTHR43663">
    <property type="entry name" value="CHROMATE TRANSPORT PROTEIN-RELATED"/>
    <property type="match status" value="1"/>
</dbReference>
<accession>A0A6N8U7Y8</accession>
<keyword evidence="6 7" id="KW-0472">Membrane</keyword>
<evidence type="ECO:0000256" key="3">
    <source>
        <dbReference type="ARBA" id="ARBA00022475"/>
    </source>
</evidence>
<reference evidence="8 9" key="2">
    <citation type="submission" date="2020-01" db="EMBL/GenBank/DDBJ databases">
        <title>Clostridiaceae sp. nov. isolated from the gut of human by culturomics.</title>
        <authorList>
            <person name="Chang Y."/>
        </authorList>
    </citation>
    <scope>NUCLEOTIDE SEQUENCE [LARGE SCALE GENOMIC DNA]</scope>
    <source>
        <strain evidence="8 9">DONG20-135</strain>
    </source>
</reference>
<dbReference type="GO" id="GO:0005886">
    <property type="term" value="C:plasma membrane"/>
    <property type="evidence" value="ECO:0007669"/>
    <property type="project" value="UniProtKB-SubCell"/>
</dbReference>
<dbReference type="Pfam" id="PF02417">
    <property type="entry name" value="Chromate_transp"/>
    <property type="match status" value="1"/>
</dbReference>
<comment type="subcellular location">
    <subcellularLocation>
        <location evidence="1">Cell membrane</location>
        <topology evidence="1">Multi-pass membrane protein</topology>
    </subcellularLocation>
</comment>
<feature type="transmembrane region" description="Helical" evidence="7">
    <location>
        <begin position="171"/>
        <end position="188"/>
    </location>
</feature>
<dbReference type="Proteomes" id="UP000434036">
    <property type="component" value="Unassembled WGS sequence"/>
</dbReference>
<reference evidence="8 9" key="1">
    <citation type="submission" date="2019-12" db="EMBL/GenBank/DDBJ databases">
        <authorList>
            <person name="Yang R."/>
        </authorList>
    </citation>
    <scope>NUCLEOTIDE SEQUENCE [LARGE SCALE GENOMIC DNA]</scope>
    <source>
        <strain evidence="8 9">DONG20-135</strain>
    </source>
</reference>
<dbReference type="InterPro" id="IPR003370">
    <property type="entry name" value="Chromate_transpt"/>
</dbReference>
<proteinExistence type="inferred from homology"/>
<feature type="transmembrane region" description="Helical" evidence="7">
    <location>
        <begin position="7"/>
        <end position="28"/>
    </location>
</feature>
<comment type="caution">
    <text evidence="8">The sequence shown here is derived from an EMBL/GenBank/DDBJ whole genome shotgun (WGS) entry which is preliminary data.</text>
</comment>
<evidence type="ECO:0000256" key="4">
    <source>
        <dbReference type="ARBA" id="ARBA00022692"/>
    </source>
</evidence>
<protein>
    <submittedName>
        <fullName evidence="8">Chromate transporter</fullName>
    </submittedName>
</protein>
<evidence type="ECO:0000256" key="1">
    <source>
        <dbReference type="ARBA" id="ARBA00004651"/>
    </source>
</evidence>
<keyword evidence="5 7" id="KW-1133">Transmembrane helix</keyword>
<keyword evidence="3" id="KW-1003">Cell membrane</keyword>
<dbReference type="RefSeq" id="WP_160624143.1">
    <property type="nucleotide sequence ID" value="NZ_WUUQ01000001.1"/>
</dbReference>
<sequence length="189" mass="20577">MIYLTLIYEFFKIGLFAIGGGLATIPFLSELINRYHWFTTSMLADMIAVSESTPGAIGINMATFAGFHTAGVWGGILATLGLIAPSIMIICIVAKLLKQFKDSPLIAALFYGLRPAVTALIASAGLTIFGTALFHMDALQDRSINVLTLFNLPCIVLFVILYYLSNRYKKLHPIVWIASAAVIGIVFQL</sequence>
<evidence type="ECO:0000256" key="5">
    <source>
        <dbReference type="ARBA" id="ARBA00022989"/>
    </source>
</evidence>
<keyword evidence="9" id="KW-1185">Reference proteome</keyword>
<evidence type="ECO:0000313" key="9">
    <source>
        <dbReference type="Proteomes" id="UP000434036"/>
    </source>
</evidence>
<feature type="transmembrane region" description="Helical" evidence="7">
    <location>
        <begin position="70"/>
        <end position="97"/>
    </location>
</feature>
<dbReference type="GO" id="GO:0015109">
    <property type="term" value="F:chromate transmembrane transporter activity"/>
    <property type="evidence" value="ECO:0007669"/>
    <property type="project" value="InterPro"/>
</dbReference>
<organism evidence="8 9">
    <name type="scientific">Copranaerobaculum intestinale</name>
    <dbReference type="NCBI Taxonomy" id="2692629"/>
    <lineage>
        <taxon>Bacteria</taxon>
        <taxon>Bacillati</taxon>
        <taxon>Bacillota</taxon>
        <taxon>Erysipelotrichia</taxon>
        <taxon>Erysipelotrichales</taxon>
        <taxon>Erysipelotrichaceae</taxon>
        <taxon>Copranaerobaculum</taxon>
    </lineage>
</organism>
<dbReference type="AlphaFoldDB" id="A0A6N8U7Y8"/>
<evidence type="ECO:0000256" key="6">
    <source>
        <dbReference type="ARBA" id="ARBA00023136"/>
    </source>
</evidence>
<dbReference type="EMBL" id="WUUQ01000001">
    <property type="protein sequence ID" value="MXQ72659.1"/>
    <property type="molecule type" value="Genomic_DNA"/>
</dbReference>
<dbReference type="InterPro" id="IPR052518">
    <property type="entry name" value="CHR_Transporter"/>
</dbReference>
<keyword evidence="4 7" id="KW-0812">Transmembrane</keyword>
<dbReference type="PANTHER" id="PTHR43663:SF1">
    <property type="entry name" value="CHROMATE TRANSPORTER"/>
    <property type="match status" value="1"/>
</dbReference>
<evidence type="ECO:0000313" key="8">
    <source>
        <dbReference type="EMBL" id="MXQ72659.1"/>
    </source>
</evidence>
<feature type="transmembrane region" description="Helical" evidence="7">
    <location>
        <begin position="146"/>
        <end position="164"/>
    </location>
</feature>
<feature type="transmembrane region" description="Helical" evidence="7">
    <location>
        <begin position="109"/>
        <end position="134"/>
    </location>
</feature>
<evidence type="ECO:0000256" key="2">
    <source>
        <dbReference type="ARBA" id="ARBA00005262"/>
    </source>
</evidence>
<gene>
    <name evidence="8" type="ORF">GSF08_01705</name>
</gene>
<evidence type="ECO:0000256" key="7">
    <source>
        <dbReference type="SAM" id="Phobius"/>
    </source>
</evidence>
<comment type="similarity">
    <text evidence="2">Belongs to the chromate ion transporter (CHR) (TC 2.A.51) family.</text>
</comment>
<name>A0A6N8U7Y8_9FIRM</name>